<dbReference type="AlphaFoldDB" id="A0A839US43"/>
<dbReference type="Proteomes" id="UP000557688">
    <property type="component" value="Unassembled WGS sequence"/>
</dbReference>
<evidence type="ECO:0000313" key="7">
    <source>
        <dbReference type="EMBL" id="NVN30460.1"/>
    </source>
</evidence>
<sequence>MNWVDLTSPEISALPRDVPLVMNISAVEQHGAHLPVGTDAMIGAHVLDRLDAALDKRVLILPGVSVCCSAHHMDFGGTLSVSHATLAAYVSDIIDSVLRQGFRNIVLFNSHGGNQAIGQVIVEMLGPRWPGAQIVLATWWTLAHEALMRITQSGAGGVGHACEFETSLIQHMSPKQVRGALIADPELPQTYEWAAADMLRGGRASLYRSMKAQSGGSGVVGRPSFASADKGARISDAVLDALTHLIVSLTEN</sequence>
<evidence type="ECO:0000256" key="5">
    <source>
        <dbReference type="ARBA" id="ARBA00024029"/>
    </source>
</evidence>
<dbReference type="EMBL" id="JABXXQ010000156">
    <property type="protein sequence ID" value="NVN30460.1"/>
    <property type="molecule type" value="Genomic_DNA"/>
</dbReference>
<gene>
    <name evidence="6" type="ORF">FHR90_000886</name>
    <name evidence="7" type="ORF">HUK83_08950</name>
</gene>
<dbReference type="GO" id="GO:0009231">
    <property type="term" value="P:riboflavin biosynthetic process"/>
    <property type="evidence" value="ECO:0007669"/>
    <property type="project" value="TreeGrafter"/>
</dbReference>
<organism evidence="6 8">
    <name type="scientific">Endobacter medicaginis</name>
    <dbReference type="NCBI Taxonomy" id="1181271"/>
    <lineage>
        <taxon>Bacteria</taxon>
        <taxon>Pseudomonadati</taxon>
        <taxon>Pseudomonadota</taxon>
        <taxon>Alphaproteobacteria</taxon>
        <taxon>Acetobacterales</taxon>
        <taxon>Acetobacteraceae</taxon>
        <taxon>Endobacter</taxon>
    </lineage>
</organism>
<evidence type="ECO:0000256" key="1">
    <source>
        <dbReference type="ARBA" id="ARBA00001947"/>
    </source>
</evidence>
<dbReference type="InterPro" id="IPR003785">
    <property type="entry name" value="Creatininase/forma_Hydrolase"/>
</dbReference>
<reference evidence="7 9" key="1">
    <citation type="submission" date="2020-06" db="EMBL/GenBank/DDBJ databases">
        <title>Description of novel acetic acid bacteria.</title>
        <authorList>
            <person name="Sombolestani A."/>
        </authorList>
    </citation>
    <scope>NUCLEOTIDE SEQUENCE [LARGE SCALE GENOMIC DNA]</scope>
    <source>
        <strain evidence="7 9">LMG 26838</strain>
    </source>
</reference>
<dbReference type="Pfam" id="PF02633">
    <property type="entry name" value="Creatininase"/>
    <property type="match status" value="1"/>
</dbReference>
<evidence type="ECO:0000256" key="4">
    <source>
        <dbReference type="ARBA" id="ARBA00022833"/>
    </source>
</evidence>
<keyword evidence="3 6" id="KW-0378">Hydrolase</keyword>
<evidence type="ECO:0000313" key="9">
    <source>
        <dbReference type="Proteomes" id="UP000565205"/>
    </source>
</evidence>
<comment type="cofactor">
    <cofactor evidence="1">
        <name>Zn(2+)</name>
        <dbReference type="ChEBI" id="CHEBI:29105"/>
    </cofactor>
</comment>
<dbReference type="InterPro" id="IPR024087">
    <property type="entry name" value="Creatininase-like_sf"/>
</dbReference>
<dbReference type="GO" id="GO:0046872">
    <property type="term" value="F:metal ion binding"/>
    <property type="evidence" value="ECO:0007669"/>
    <property type="project" value="UniProtKB-KW"/>
</dbReference>
<dbReference type="PANTHER" id="PTHR35005:SF1">
    <property type="entry name" value="2-AMINO-5-FORMYLAMINO-6-RIBOSYLAMINOPYRIMIDIN-4(3H)-ONE 5'-MONOPHOSPHATE DEFORMYLASE"/>
    <property type="match status" value="1"/>
</dbReference>
<dbReference type="GO" id="GO:0047789">
    <property type="term" value="F:creatininase activity"/>
    <property type="evidence" value="ECO:0007669"/>
    <property type="project" value="UniProtKB-EC"/>
</dbReference>
<evidence type="ECO:0000256" key="3">
    <source>
        <dbReference type="ARBA" id="ARBA00022801"/>
    </source>
</evidence>
<dbReference type="RefSeq" id="WP_176624007.1">
    <property type="nucleotide sequence ID" value="NZ_JABXXQ010000156.1"/>
</dbReference>
<keyword evidence="2" id="KW-0479">Metal-binding</keyword>
<accession>A0A839US43</accession>
<proteinExistence type="inferred from homology"/>
<dbReference type="EC" id="3.5.2.10" evidence="6"/>
<dbReference type="EMBL" id="JACHXV010000003">
    <property type="protein sequence ID" value="MBB3173068.1"/>
    <property type="molecule type" value="Genomic_DNA"/>
</dbReference>
<evidence type="ECO:0000313" key="8">
    <source>
        <dbReference type="Proteomes" id="UP000557688"/>
    </source>
</evidence>
<dbReference type="PANTHER" id="PTHR35005">
    <property type="entry name" value="3-DEHYDRO-SCYLLO-INOSOSE HYDROLASE"/>
    <property type="match status" value="1"/>
</dbReference>
<evidence type="ECO:0000313" key="6">
    <source>
        <dbReference type="EMBL" id="MBB3173068.1"/>
    </source>
</evidence>
<comment type="similarity">
    <text evidence="5">Belongs to the creatininase superfamily.</text>
</comment>
<keyword evidence="8" id="KW-1185">Reference proteome</keyword>
<dbReference type="Gene3D" id="3.40.50.10310">
    <property type="entry name" value="Creatininase"/>
    <property type="match status" value="1"/>
</dbReference>
<name>A0A839US43_9PROT</name>
<dbReference type="Proteomes" id="UP000565205">
    <property type="component" value="Unassembled WGS sequence"/>
</dbReference>
<keyword evidence="4" id="KW-0862">Zinc</keyword>
<dbReference type="SUPFAM" id="SSF102215">
    <property type="entry name" value="Creatininase"/>
    <property type="match status" value="1"/>
</dbReference>
<protein>
    <submittedName>
        <fullName evidence="7">Creatininase family protein</fullName>
    </submittedName>
    <submittedName>
        <fullName evidence="6">Creatinine amidohydrolase</fullName>
        <ecNumber evidence="6">3.5.2.10</ecNumber>
    </submittedName>
</protein>
<comment type="caution">
    <text evidence="6">The sequence shown here is derived from an EMBL/GenBank/DDBJ whole genome shotgun (WGS) entry which is preliminary data.</text>
</comment>
<evidence type="ECO:0000256" key="2">
    <source>
        <dbReference type="ARBA" id="ARBA00022723"/>
    </source>
</evidence>
<reference evidence="6 8" key="2">
    <citation type="submission" date="2020-08" db="EMBL/GenBank/DDBJ databases">
        <title>Genomic Encyclopedia of Type Strains, Phase III (KMG-III): the genomes of soil and plant-associated and newly described type strains.</title>
        <authorList>
            <person name="Whitman W."/>
        </authorList>
    </citation>
    <scope>NUCLEOTIDE SEQUENCE [LARGE SCALE GENOMIC DNA]</scope>
    <source>
        <strain evidence="6 8">CECT 8088</strain>
    </source>
</reference>
<dbReference type="GO" id="GO:0016811">
    <property type="term" value="F:hydrolase activity, acting on carbon-nitrogen (but not peptide) bonds, in linear amides"/>
    <property type="evidence" value="ECO:0007669"/>
    <property type="project" value="TreeGrafter"/>
</dbReference>